<dbReference type="SUPFAM" id="SSF56801">
    <property type="entry name" value="Acetyl-CoA synthetase-like"/>
    <property type="match status" value="1"/>
</dbReference>
<reference evidence="2 3" key="1">
    <citation type="submission" date="2020-08" db="EMBL/GenBank/DDBJ databases">
        <title>Whole-Genome Sequence of French Clinical Streptomyces mexicanus Strain Q0842.</title>
        <authorList>
            <person name="Boxberger M."/>
            <person name="La Scola B."/>
        </authorList>
    </citation>
    <scope>NUCLEOTIDE SEQUENCE [LARGE SCALE GENOMIC DNA]</scope>
    <source>
        <strain evidence="2 3">Marseille-Q0842</strain>
    </source>
</reference>
<dbReference type="InterPro" id="IPR045851">
    <property type="entry name" value="AMP-bd_C_sf"/>
</dbReference>
<dbReference type="Gene3D" id="3.30.300.30">
    <property type="match status" value="1"/>
</dbReference>
<feature type="compositionally biased region" description="Low complexity" evidence="1">
    <location>
        <begin position="464"/>
        <end position="474"/>
    </location>
</feature>
<sequence>MFTVFNEELAKIAREIRDRHQEYAAGTWDDATLAEYQLQEFRSTVSYVKSKSPFYRRHLASVDADAITSLDSEQLASIPFTTKDDLRREFENVLSLPMSKAWIFYETTGTTGRSTPCPRDNIDSLHNNTALTVYYDTVFRQFGDEQVIGVSGPTELHAFGDTFGDVCRNLGHAVAKMWPHSPMVGYERALETLRVLPATGLFSTPGMALSLAKKAYAAGLHPRRDFRLDVLMCTGELASPSLLENIGEVWGAKVYNALYASQEASVMGAAGADGALYTSPLLNFYEVIDPETAVAVEPGPDGVRTGELVITALYRGSKPLVRYRTGDFVRLRPGSADRTLPAPTLEVLGRTRDILEIGGHRISGYDLEELLLTHPRGYLDYQIVIDAVDGRDELTLRLELPPTDEAVRIDEAAVARSVRERLEVPVRFEYGALGSVTTTGAMVSWKAARVEDRRRSAPDDERAAALAVAGGRAQ</sequence>
<dbReference type="OrthoDB" id="580775at2"/>
<feature type="compositionally biased region" description="Basic and acidic residues" evidence="1">
    <location>
        <begin position="454"/>
        <end position="463"/>
    </location>
</feature>
<dbReference type="PANTHER" id="PTHR43845">
    <property type="entry name" value="BLR5969 PROTEIN"/>
    <property type="match status" value="1"/>
</dbReference>
<evidence type="ECO:0000256" key="1">
    <source>
        <dbReference type="SAM" id="MobiDB-lite"/>
    </source>
</evidence>
<dbReference type="Gene3D" id="3.40.50.12780">
    <property type="entry name" value="N-terminal domain of ligase-like"/>
    <property type="match status" value="1"/>
</dbReference>
<gene>
    <name evidence="2" type="ORF">H1R13_21365</name>
</gene>
<keyword evidence="2" id="KW-0436">Ligase</keyword>
<evidence type="ECO:0000313" key="3">
    <source>
        <dbReference type="Proteomes" id="UP000517694"/>
    </source>
</evidence>
<proteinExistence type="predicted"/>
<keyword evidence="3" id="KW-1185">Reference proteome</keyword>
<dbReference type="RefSeq" id="WP_159665035.1">
    <property type="nucleotide sequence ID" value="NZ_JACMHY010000008.1"/>
</dbReference>
<dbReference type="PANTHER" id="PTHR43845:SF1">
    <property type="entry name" value="BLR5969 PROTEIN"/>
    <property type="match status" value="1"/>
</dbReference>
<feature type="region of interest" description="Disordered" evidence="1">
    <location>
        <begin position="454"/>
        <end position="474"/>
    </location>
</feature>
<organism evidence="2 3">
    <name type="scientific">Streptomyces mexicanus</name>
    <dbReference type="NCBI Taxonomy" id="178566"/>
    <lineage>
        <taxon>Bacteria</taxon>
        <taxon>Bacillati</taxon>
        <taxon>Actinomycetota</taxon>
        <taxon>Actinomycetes</taxon>
        <taxon>Kitasatosporales</taxon>
        <taxon>Streptomycetaceae</taxon>
        <taxon>Streptomyces</taxon>
    </lineage>
</organism>
<accession>A0A7X1I4A6</accession>
<dbReference type="Proteomes" id="UP000517694">
    <property type="component" value="Unassembled WGS sequence"/>
</dbReference>
<comment type="caution">
    <text evidence="2">The sequence shown here is derived from an EMBL/GenBank/DDBJ whole genome shotgun (WGS) entry which is preliminary data.</text>
</comment>
<dbReference type="AlphaFoldDB" id="A0A7X1I4A6"/>
<dbReference type="GO" id="GO:0016874">
    <property type="term" value="F:ligase activity"/>
    <property type="evidence" value="ECO:0007669"/>
    <property type="project" value="UniProtKB-KW"/>
</dbReference>
<dbReference type="EMBL" id="JACMHY010000008">
    <property type="protein sequence ID" value="MBC2867423.1"/>
    <property type="molecule type" value="Genomic_DNA"/>
</dbReference>
<dbReference type="InterPro" id="IPR042099">
    <property type="entry name" value="ANL_N_sf"/>
</dbReference>
<protein>
    <submittedName>
        <fullName evidence="2">Phenylacetate--CoA ligase family protein</fullName>
    </submittedName>
</protein>
<name>A0A7X1I4A6_9ACTN</name>
<evidence type="ECO:0000313" key="2">
    <source>
        <dbReference type="EMBL" id="MBC2867423.1"/>
    </source>
</evidence>